<keyword evidence="7" id="KW-1185">Reference proteome</keyword>
<feature type="domain" description="N-acetyltransferase" evidence="3">
    <location>
        <begin position="1"/>
        <end position="135"/>
    </location>
</feature>
<dbReference type="InterPro" id="IPR000182">
    <property type="entry name" value="GNAT_dom"/>
</dbReference>
<dbReference type="GO" id="GO:0016747">
    <property type="term" value="F:acyltransferase activity, transferring groups other than amino-acyl groups"/>
    <property type="evidence" value="ECO:0007669"/>
    <property type="project" value="InterPro"/>
</dbReference>
<dbReference type="EMBL" id="FORG01000003">
    <property type="protein sequence ID" value="SFI74340.1"/>
    <property type="molecule type" value="Genomic_DNA"/>
</dbReference>
<dbReference type="InterPro" id="IPR016181">
    <property type="entry name" value="Acyl_CoA_acyltransferase"/>
</dbReference>
<evidence type="ECO:0000256" key="2">
    <source>
        <dbReference type="ARBA" id="ARBA00023315"/>
    </source>
</evidence>
<dbReference type="Proteomes" id="UP000224607">
    <property type="component" value="Unassembled WGS sequence"/>
</dbReference>
<dbReference type="CDD" id="cd04301">
    <property type="entry name" value="NAT_SF"/>
    <property type="match status" value="1"/>
</dbReference>
<gene>
    <name evidence="5" type="ORF">SAMN05421680_103150</name>
    <name evidence="4" type="ORF">Xmau_01321</name>
</gene>
<evidence type="ECO:0000313" key="5">
    <source>
        <dbReference type="EMBL" id="SFI74340.1"/>
    </source>
</evidence>
<evidence type="ECO:0000313" key="6">
    <source>
        <dbReference type="Proteomes" id="UP000198919"/>
    </source>
</evidence>
<dbReference type="PROSITE" id="PS51186">
    <property type="entry name" value="GNAT"/>
    <property type="match status" value="1"/>
</dbReference>
<evidence type="ECO:0000313" key="4">
    <source>
        <dbReference type="EMBL" id="PHM45113.1"/>
    </source>
</evidence>
<protein>
    <submittedName>
        <fullName evidence="5">Acetyltransferase (GNAT) family protein</fullName>
    </submittedName>
</protein>
<reference evidence="5" key="1">
    <citation type="submission" date="2016-10" db="EMBL/GenBank/DDBJ databases">
        <authorList>
            <person name="de Groot N.N."/>
        </authorList>
    </citation>
    <scope>NUCLEOTIDE SEQUENCE [LARGE SCALE GENOMIC DNA]</scope>
    <source>
        <strain evidence="5">DSM 17908</strain>
    </source>
</reference>
<dbReference type="STRING" id="351675.SAMN05421680_103150"/>
<reference evidence="4 7" key="3">
    <citation type="journal article" date="2017" name="Nat. Microbiol.">
        <title>Natural product diversity associated with the nematode symbionts Photorhabdus and Xenorhabdus.</title>
        <authorList>
            <person name="Tobias N.J."/>
            <person name="Wolff H."/>
            <person name="Djahanschiri B."/>
            <person name="Grundmann F."/>
            <person name="Kronenwerth M."/>
            <person name="Shi Y.M."/>
            <person name="Simonyi S."/>
            <person name="Grun P."/>
            <person name="Shapiro-Ilan D."/>
            <person name="Pidot S.J."/>
            <person name="Stinear T.P."/>
            <person name="Ebersberger I."/>
            <person name="Bode H.B."/>
        </authorList>
    </citation>
    <scope>NUCLEOTIDE SEQUENCE [LARGE SCALE GENOMIC DNA]</scope>
    <source>
        <strain evidence="4 7">DSM 17908</strain>
    </source>
</reference>
<sequence length="154" mass="18159">MKMHISNTHNAQMEEYIIKKLWEYNHKHGNVDLNPLFISFTDEYGRIIAGLVSRTFWESLEIQYLWVSEEYRKKGLGKQLILQAEKEALNRSCHMAYVDTYGFQAKGFYEKLGYKVYGVLEGYAHHHTRFYLTKQFSKPDSGLVIQDEVTLQPQ</sequence>
<accession>A0A1I3KPQ6</accession>
<dbReference type="AlphaFoldDB" id="A0A1I3KPQ6"/>
<dbReference type="EMBL" id="NITY01000003">
    <property type="protein sequence ID" value="PHM45113.1"/>
    <property type="molecule type" value="Genomic_DNA"/>
</dbReference>
<reference evidence="6" key="2">
    <citation type="submission" date="2016-10" db="EMBL/GenBank/DDBJ databases">
        <authorList>
            <person name="Varghese N."/>
            <person name="Submissions S."/>
        </authorList>
    </citation>
    <scope>NUCLEOTIDE SEQUENCE [LARGE SCALE GENOMIC DNA]</scope>
    <source>
        <strain evidence="6">DSM 17908</strain>
    </source>
</reference>
<dbReference type="Pfam" id="PF00583">
    <property type="entry name" value="Acetyltransf_1"/>
    <property type="match status" value="1"/>
</dbReference>
<dbReference type="RefSeq" id="WP_092508132.1">
    <property type="nucleotide sequence ID" value="NZ_CAWNQB010000023.1"/>
</dbReference>
<evidence type="ECO:0000256" key="1">
    <source>
        <dbReference type="ARBA" id="ARBA00022679"/>
    </source>
</evidence>
<keyword evidence="2" id="KW-0012">Acyltransferase</keyword>
<keyword evidence="1 5" id="KW-0808">Transferase</keyword>
<dbReference type="InterPro" id="IPR050680">
    <property type="entry name" value="YpeA/RimI_acetyltransf"/>
</dbReference>
<evidence type="ECO:0000259" key="3">
    <source>
        <dbReference type="PROSITE" id="PS51186"/>
    </source>
</evidence>
<dbReference type="Gene3D" id="3.40.630.30">
    <property type="match status" value="1"/>
</dbReference>
<name>A0A1I3KPQ6_9GAMM</name>
<evidence type="ECO:0000313" key="7">
    <source>
        <dbReference type="Proteomes" id="UP000224607"/>
    </source>
</evidence>
<organism evidence="5 6">
    <name type="scientific">Xenorhabdus mauleonii</name>
    <dbReference type="NCBI Taxonomy" id="351675"/>
    <lineage>
        <taxon>Bacteria</taxon>
        <taxon>Pseudomonadati</taxon>
        <taxon>Pseudomonadota</taxon>
        <taxon>Gammaproteobacteria</taxon>
        <taxon>Enterobacterales</taxon>
        <taxon>Morganellaceae</taxon>
        <taxon>Xenorhabdus</taxon>
    </lineage>
</organism>
<proteinExistence type="predicted"/>
<dbReference type="SUPFAM" id="SSF55729">
    <property type="entry name" value="Acyl-CoA N-acyltransferases (Nat)"/>
    <property type="match status" value="1"/>
</dbReference>
<dbReference type="Proteomes" id="UP000198919">
    <property type="component" value="Unassembled WGS sequence"/>
</dbReference>
<dbReference type="OrthoDB" id="9787920at2"/>
<dbReference type="PANTHER" id="PTHR43420">
    <property type="entry name" value="ACETYLTRANSFERASE"/>
    <property type="match status" value="1"/>
</dbReference>